<comment type="caution">
    <text evidence="1">The sequence shown here is derived from an EMBL/GenBank/DDBJ whole genome shotgun (WGS) entry which is preliminary data.</text>
</comment>
<evidence type="ECO:0000313" key="2">
    <source>
        <dbReference type="Proteomes" id="UP000828941"/>
    </source>
</evidence>
<organism evidence="1 2">
    <name type="scientific">Bauhinia variegata</name>
    <name type="common">Purple orchid tree</name>
    <name type="synonym">Phanera variegata</name>
    <dbReference type="NCBI Taxonomy" id="167791"/>
    <lineage>
        <taxon>Eukaryota</taxon>
        <taxon>Viridiplantae</taxon>
        <taxon>Streptophyta</taxon>
        <taxon>Embryophyta</taxon>
        <taxon>Tracheophyta</taxon>
        <taxon>Spermatophyta</taxon>
        <taxon>Magnoliopsida</taxon>
        <taxon>eudicotyledons</taxon>
        <taxon>Gunneridae</taxon>
        <taxon>Pentapetalae</taxon>
        <taxon>rosids</taxon>
        <taxon>fabids</taxon>
        <taxon>Fabales</taxon>
        <taxon>Fabaceae</taxon>
        <taxon>Cercidoideae</taxon>
        <taxon>Cercideae</taxon>
        <taxon>Bauhiniinae</taxon>
        <taxon>Bauhinia</taxon>
    </lineage>
</organism>
<dbReference type="Proteomes" id="UP000828941">
    <property type="component" value="Chromosome 4"/>
</dbReference>
<keyword evidence="2" id="KW-1185">Reference proteome</keyword>
<dbReference type="EMBL" id="CM039429">
    <property type="protein sequence ID" value="KAI4349791.1"/>
    <property type="molecule type" value="Genomic_DNA"/>
</dbReference>
<accession>A0ACB9PN06</accession>
<reference evidence="1 2" key="1">
    <citation type="journal article" date="2022" name="DNA Res.">
        <title>Chromosomal-level genome assembly of the orchid tree Bauhinia variegata (Leguminosae; Cercidoideae) supports the allotetraploid origin hypothesis of Bauhinia.</title>
        <authorList>
            <person name="Zhong Y."/>
            <person name="Chen Y."/>
            <person name="Zheng D."/>
            <person name="Pang J."/>
            <person name="Liu Y."/>
            <person name="Luo S."/>
            <person name="Meng S."/>
            <person name="Qian L."/>
            <person name="Wei D."/>
            <person name="Dai S."/>
            <person name="Zhou R."/>
        </authorList>
    </citation>
    <scope>NUCLEOTIDE SEQUENCE [LARGE SCALE GENOMIC DNA]</scope>
    <source>
        <strain evidence="1">BV-YZ2020</strain>
    </source>
</reference>
<gene>
    <name evidence="1" type="ORF">L6164_010347</name>
</gene>
<name>A0ACB9PN06_BAUVA</name>
<sequence length="172" mass="19595">MEPSTVTEAMLDPQWPDISFSINKLSQYLSVPKVKHWQAVKRVFRYLKGTAAFGLHIKPSHVLQINGFSDADWATDIEDRKVEYWEKGGILSLEYHNHITPSRQSNPIRIHIHITIFTAAATTSVPSSFEPISNLPLLLPHFPTFTYRRLPAADLLFLRRPISDFNLMAGTP</sequence>
<evidence type="ECO:0000313" key="1">
    <source>
        <dbReference type="EMBL" id="KAI4349791.1"/>
    </source>
</evidence>
<proteinExistence type="predicted"/>
<protein>
    <submittedName>
        <fullName evidence="1">Uncharacterized protein</fullName>
    </submittedName>
</protein>